<feature type="compositionally biased region" description="Basic and acidic residues" evidence="1">
    <location>
        <begin position="211"/>
        <end position="225"/>
    </location>
</feature>
<accession>A0A6S8A9H7</accession>
<evidence type="ECO:0000256" key="1">
    <source>
        <dbReference type="SAM" id="MobiDB-lite"/>
    </source>
</evidence>
<dbReference type="EMBL" id="HBIJ01003337">
    <property type="protein sequence ID" value="CAE0361585.1"/>
    <property type="molecule type" value="Transcribed_RNA"/>
</dbReference>
<organism evidence="3">
    <name type="scientific">Aureoumbra lagunensis</name>
    <dbReference type="NCBI Taxonomy" id="44058"/>
    <lineage>
        <taxon>Eukaryota</taxon>
        <taxon>Sar</taxon>
        <taxon>Stramenopiles</taxon>
        <taxon>Ochrophyta</taxon>
        <taxon>Pelagophyceae</taxon>
        <taxon>Pelagomonadales</taxon>
        <taxon>Aureoumbra</taxon>
    </lineage>
</organism>
<dbReference type="EMBL" id="HBIJ01003339">
    <property type="protein sequence ID" value="CAE0361587.1"/>
    <property type="molecule type" value="Transcribed_RNA"/>
</dbReference>
<proteinExistence type="predicted"/>
<evidence type="ECO:0000313" key="4">
    <source>
        <dbReference type="EMBL" id="CAE0361586.1"/>
    </source>
</evidence>
<evidence type="ECO:0000313" key="6">
    <source>
        <dbReference type="EMBL" id="CAE0361588.1"/>
    </source>
</evidence>
<dbReference type="EMBL" id="HBIJ01003336">
    <property type="protein sequence ID" value="CAE0361584.1"/>
    <property type="molecule type" value="Transcribed_RNA"/>
</dbReference>
<name>A0A6S8A9H7_9STRA</name>
<sequence length="453" mass="51018">MSLFMRRHEQDWHTRYEKGQFGRMNRTDFYSSGHDDLKGSAALVSENALTQGWQPSHNGPYDEPAEFDHLKGSAAFVEESQESQDIVYSQRKEARARHDHLVGASALVENNGQSRPLKIQVHDHLLGAGSLVQGVVTPNVQNDFHDQAHADHLFGASAVVVDDSSSEDISEDEQVDDTLLCAAQQQKTSSPVPKVTAGKEDILSHAMHQKKVSDSEIVQEKKEKAPPLPNNVEENESLMKDPRNVEELCDIVRKALRHSTAKILTLRLATQELRTHANPGPMNAFEVKQLLQRLRVIITFEEAHSLLMAAGCPQGIPSTNLSKLARLFVDIPNKDNIQQQEDYSSKHFYPPTGKTIIEHQPTLSHNLPVYKYVMTDAPIPAPRRAEDEYHHLESSDDAFIDRNSSKHSNPPHPYDLERAKLAQESLEFNAQLRKQVREHNQDSHRLALAIKNI</sequence>
<feature type="region of interest" description="Disordered" evidence="1">
    <location>
        <begin position="208"/>
        <end position="235"/>
    </location>
</feature>
<evidence type="ECO:0000313" key="5">
    <source>
        <dbReference type="EMBL" id="CAE0361587.1"/>
    </source>
</evidence>
<evidence type="ECO:0000313" key="2">
    <source>
        <dbReference type="EMBL" id="CAE0361584.1"/>
    </source>
</evidence>
<protein>
    <submittedName>
        <fullName evidence="3">Uncharacterized protein</fullName>
    </submittedName>
</protein>
<gene>
    <name evidence="2" type="ORF">ALAG00032_LOCUS2317</name>
    <name evidence="3" type="ORF">ALAG00032_LOCUS2318</name>
    <name evidence="4" type="ORF">ALAG00032_LOCUS2319</name>
    <name evidence="5" type="ORF">ALAG00032_LOCUS2320</name>
    <name evidence="6" type="ORF">ALAG00032_LOCUS2321</name>
</gene>
<reference evidence="3" key="1">
    <citation type="submission" date="2021-01" db="EMBL/GenBank/DDBJ databases">
        <authorList>
            <person name="Corre E."/>
            <person name="Pelletier E."/>
            <person name="Niang G."/>
            <person name="Scheremetjew M."/>
            <person name="Finn R."/>
            <person name="Kale V."/>
            <person name="Holt S."/>
            <person name="Cochrane G."/>
            <person name="Meng A."/>
            <person name="Brown T."/>
            <person name="Cohen L."/>
        </authorList>
    </citation>
    <scope>NUCLEOTIDE SEQUENCE</scope>
    <source>
        <strain evidence="3">CCMP1510</strain>
    </source>
</reference>
<dbReference type="EMBL" id="HBIJ01003338">
    <property type="protein sequence ID" value="CAE0361586.1"/>
    <property type="molecule type" value="Transcribed_RNA"/>
</dbReference>
<evidence type="ECO:0000313" key="3">
    <source>
        <dbReference type="EMBL" id="CAE0361585.1"/>
    </source>
</evidence>
<dbReference type="AlphaFoldDB" id="A0A6S8A9H7"/>
<dbReference type="EMBL" id="HBIJ01003340">
    <property type="protein sequence ID" value="CAE0361588.1"/>
    <property type="molecule type" value="Transcribed_RNA"/>
</dbReference>